<accession>A0A1E5QLB5</accession>
<evidence type="ECO:0000256" key="2">
    <source>
        <dbReference type="ARBA" id="ARBA00012438"/>
    </source>
</evidence>
<evidence type="ECO:0000256" key="4">
    <source>
        <dbReference type="ARBA" id="ARBA00022679"/>
    </source>
</evidence>
<gene>
    <name evidence="10" type="ORF">BH720_09290</name>
</gene>
<dbReference type="PANTHER" id="PTHR43065:SF10">
    <property type="entry name" value="PEROXIDE STRESS-ACTIVATED HISTIDINE KINASE MAK3"/>
    <property type="match status" value="1"/>
</dbReference>
<evidence type="ECO:0000256" key="7">
    <source>
        <dbReference type="ARBA" id="ARBA00022840"/>
    </source>
</evidence>
<dbReference type="SUPFAM" id="SSF55874">
    <property type="entry name" value="ATPase domain of HSP90 chaperone/DNA topoisomerase II/histidine kinase"/>
    <property type="match status" value="1"/>
</dbReference>
<keyword evidence="3" id="KW-0597">Phosphoprotein</keyword>
<proteinExistence type="predicted"/>
<dbReference type="EC" id="2.7.13.3" evidence="2"/>
<dbReference type="Gene3D" id="3.30.565.10">
    <property type="entry name" value="Histidine kinase-like ATPase, C-terminal domain"/>
    <property type="match status" value="1"/>
</dbReference>
<keyword evidence="8" id="KW-0902">Two-component regulatory system</keyword>
<dbReference type="CDD" id="cd00082">
    <property type="entry name" value="HisKA"/>
    <property type="match status" value="1"/>
</dbReference>
<dbReference type="EMBL" id="MJGC01000050">
    <property type="protein sequence ID" value="OEJ75482.1"/>
    <property type="molecule type" value="Genomic_DNA"/>
</dbReference>
<comment type="catalytic activity">
    <reaction evidence="1">
        <text>ATP + protein L-histidine = ADP + protein N-phospho-L-histidine.</text>
        <dbReference type="EC" id="2.7.13.3"/>
    </reaction>
</comment>
<dbReference type="InterPro" id="IPR003661">
    <property type="entry name" value="HisK_dim/P_dom"/>
</dbReference>
<dbReference type="PRINTS" id="PR00344">
    <property type="entry name" value="BCTRLSENSOR"/>
</dbReference>
<feature type="domain" description="Histidine kinase" evidence="9">
    <location>
        <begin position="172"/>
        <end position="424"/>
    </location>
</feature>
<dbReference type="InterPro" id="IPR004358">
    <property type="entry name" value="Sig_transdc_His_kin-like_C"/>
</dbReference>
<evidence type="ECO:0000259" key="9">
    <source>
        <dbReference type="PROSITE" id="PS50109"/>
    </source>
</evidence>
<reference evidence="10" key="1">
    <citation type="submission" date="2016-09" db="EMBL/GenBank/DDBJ databases">
        <title>Draft genome of thermotolerant cyanobacterium Desertifilum sp. strain IPPAS B-1220.</title>
        <authorList>
            <person name="Sinetova M.A."/>
            <person name="Bolakhan K."/>
            <person name="Zayadan B.K."/>
            <person name="Mironov K.S."/>
            <person name="Ustinova V."/>
            <person name="Kupriyanova E.V."/>
            <person name="Sidorov R.A."/>
            <person name="Skrypnik A.N."/>
            <person name="Gogoleva N.E."/>
            <person name="Gogolev Y.V."/>
            <person name="Los D.A."/>
        </authorList>
    </citation>
    <scope>NUCLEOTIDE SEQUENCE [LARGE SCALE GENOMIC DNA]</scope>
    <source>
        <strain evidence="10">IPPAS B-1220</strain>
    </source>
</reference>
<dbReference type="AlphaFoldDB" id="A0A1E5QLB5"/>
<name>A0A1E5QLB5_9CYAN</name>
<keyword evidence="5" id="KW-0547">Nucleotide-binding</keyword>
<protein>
    <recommendedName>
        <fullName evidence="2">histidine kinase</fullName>
        <ecNumber evidence="2">2.7.13.3</ecNumber>
    </recommendedName>
</protein>
<dbReference type="PROSITE" id="PS50109">
    <property type="entry name" value="HIS_KIN"/>
    <property type="match status" value="1"/>
</dbReference>
<dbReference type="InterPro" id="IPR036890">
    <property type="entry name" value="HATPase_C_sf"/>
</dbReference>
<comment type="caution">
    <text evidence="10">The sequence shown here is derived from an EMBL/GenBank/DDBJ whole genome shotgun (WGS) entry which is preliminary data.</text>
</comment>
<dbReference type="SMART" id="SM00388">
    <property type="entry name" value="HisKA"/>
    <property type="match status" value="1"/>
</dbReference>
<dbReference type="InterPro" id="IPR036097">
    <property type="entry name" value="HisK_dim/P_sf"/>
</dbReference>
<evidence type="ECO:0000256" key="8">
    <source>
        <dbReference type="ARBA" id="ARBA00023012"/>
    </source>
</evidence>
<dbReference type="Pfam" id="PF02518">
    <property type="entry name" value="HATPase_c"/>
    <property type="match status" value="1"/>
</dbReference>
<dbReference type="SMART" id="SM00387">
    <property type="entry name" value="HATPase_c"/>
    <property type="match status" value="1"/>
</dbReference>
<dbReference type="STRING" id="1781255.BH720_09290"/>
<evidence type="ECO:0000256" key="3">
    <source>
        <dbReference type="ARBA" id="ARBA00022553"/>
    </source>
</evidence>
<dbReference type="Gene3D" id="1.10.287.130">
    <property type="match status" value="1"/>
</dbReference>
<dbReference type="GO" id="GO:0005524">
    <property type="term" value="F:ATP binding"/>
    <property type="evidence" value="ECO:0007669"/>
    <property type="project" value="UniProtKB-KW"/>
</dbReference>
<evidence type="ECO:0000313" key="10">
    <source>
        <dbReference type="EMBL" id="OEJ75482.1"/>
    </source>
</evidence>
<dbReference type="SUPFAM" id="SSF47384">
    <property type="entry name" value="Homodimeric domain of signal transducing histidine kinase"/>
    <property type="match status" value="1"/>
</dbReference>
<dbReference type="InterPro" id="IPR003594">
    <property type="entry name" value="HATPase_dom"/>
</dbReference>
<evidence type="ECO:0000256" key="6">
    <source>
        <dbReference type="ARBA" id="ARBA00022777"/>
    </source>
</evidence>
<organism evidence="10">
    <name type="scientific">Desertifilum tharense IPPAS B-1220</name>
    <dbReference type="NCBI Taxonomy" id="1781255"/>
    <lineage>
        <taxon>Bacteria</taxon>
        <taxon>Bacillati</taxon>
        <taxon>Cyanobacteriota</taxon>
        <taxon>Cyanophyceae</taxon>
        <taxon>Desertifilales</taxon>
        <taxon>Desertifilaceae</taxon>
        <taxon>Desertifilum</taxon>
    </lineage>
</organism>
<keyword evidence="6 10" id="KW-0418">Kinase</keyword>
<dbReference type="InterPro" id="IPR005467">
    <property type="entry name" value="His_kinase_dom"/>
</dbReference>
<keyword evidence="4" id="KW-0808">Transferase</keyword>
<keyword evidence="7" id="KW-0067">ATP-binding</keyword>
<dbReference type="PANTHER" id="PTHR43065">
    <property type="entry name" value="SENSOR HISTIDINE KINASE"/>
    <property type="match status" value="1"/>
</dbReference>
<dbReference type="GO" id="GO:0000155">
    <property type="term" value="F:phosphorelay sensor kinase activity"/>
    <property type="evidence" value="ECO:0007669"/>
    <property type="project" value="InterPro"/>
</dbReference>
<dbReference type="Pfam" id="PF00512">
    <property type="entry name" value="HisKA"/>
    <property type="match status" value="1"/>
</dbReference>
<sequence length="424" mass="47797">MNLTLESTLQQLPLYRFQVELSQLGQEVKRTLEANPLLPGAILTDKEKFVGMISRRRFLEHLSRPYGLELFLKRPIHTLHRLAENQLQVLMFPGNTLIVDAARRSLQRSPEYLYEPIVVQLSETEYRLLDIHRLLVAQSHIHELTTQLLKENTQSQLIQTEKMASLGQMVAGVAHEIRNPVNCILGNLQFLANYSQDLLVLIEAYQKVISTSNPEIEQLKEEIEFDFLREDFPQIIGSMQVGADRLSKLVSGLRNFSHMNESNPQPADLHECIESTLLILNNRLKQGIHLIKNYGELPLISCYSGQLSQVFMNLLSNAIDALVEQPPQAGEQPWIEITTTLVEESPASLVSIRIADNGSGIPTDIQSRIFETFFTTKPVGQGTGLGLAISHQIITQKHQGQIRVRSPYLPSGKGTEFEILLPAT</sequence>
<evidence type="ECO:0000256" key="5">
    <source>
        <dbReference type="ARBA" id="ARBA00022741"/>
    </source>
</evidence>
<evidence type="ECO:0000256" key="1">
    <source>
        <dbReference type="ARBA" id="ARBA00000085"/>
    </source>
</evidence>